<protein>
    <recommendedName>
        <fullName evidence="1">AB hydrolase-1 domain-containing protein</fullName>
    </recommendedName>
</protein>
<reference evidence="2 3" key="2">
    <citation type="submission" date="2021-10" db="EMBL/GenBank/DDBJ databases">
        <authorList>
            <person name="Piombo E."/>
        </authorList>
    </citation>
    <scope>NUCLEOTIDE SEQUENCE [LARGE SCALE GENOMIC DNA]</scope>
</reference>
<dbReference type="EMBL" id="CABFNO020001563">
    <property type="protein sequence ID" value="CAH0002975.1"/>
    <property type="molecule type" value="Genomic_DNA"/>
</dbReference>
<accession>A0A9N9UYR3</accession>
<organism evidence="2 3">
    <name type="scientific">Clonostachys byssicola</name>
    <dbReference type="NCBI Taxonomy" id="160290"/>
    <lineage>
        <taxon>Eukaryota</taxon>
        <taxon>Fungi</taxon>
        <taxon>Dikarya</taxon>
        <taxon>Ascomycota</taxon>
        <taxon>Pezizomycotina</taxon>
        <taxon>Sordariomycetes</taxon>
        <taxon>Hypocreomycetidae</taxon>
        <taxon>Hypocreales</taxon>
        <taxon>Bionectriaceae</taxon>
        <taxon>Clonostachys</taxon>
    </lineage>
</organism>
<evidence type="ECO:0000313" key="2">
    <source>
        <dbReference type="EMBL" id="CAH0002975.1"/>
    </source>
</evidence>
<dbReference type="OrthoDB" id="2851338at2759"/>
<dbReference type="InterPro" id="IPR050228">
    <property type="entry name" value="Carboxylesterase_BioH"/>
</dbReference>
<dbReference type="InterPro" id="IPR029058">
    <property type="entry name" value="AB_hydrolase_fold"/>
</dbReference>
<dbReference type="InterPro" id="IPR000073">
    <property type="entry name" value="AB_hydrolase_1"/>
</dbReference>
<name>A0A9N9UYR3_9HYPO</name>
<dbReference type="PANTHER" id="PTHR43194:SF5">
    <property type="entry name" value="PIMELOYL-[ACYL-CARRIER PROTEIN] METHYL ESTER ESTERASE"/>
    <property type="match status" value="1"/>
</dbReference>
<dbReference type="Gene3D" id="3.40.50.1820">
    <property type="entry name" value="alpha/beta hydrolase"/>
    <property type="match status" value="1"/>
</dbReference>
<dbReference type="PANTHER" id="PTHR43194">
    <property type="entry name" value="HYDROLASE ALPHA/BETA FOLD FAMILY"/>
    <property type="match status" value="1"/>
</dbReference>
<dbReference type="SUPFAM" id="SSF53474">
    <property type="entry name" value="alpha/beta-Hydrolases"/>
    <property type="match status" value="1"/>
</dbReference>
<comment type="caution">
    <text evidence="2">The sequence shown here is derived from an EMBL/GenBank/DDBJ whole genome shotgun (WGS) entry which is preliminary data.</text>
</comment>
<evidence type="ECO:0000313" key="3">
    <source>
        <dbReference type="Proteomes" id="UP000754883"/>
    </source>
</evidence>
<feature type="domain" description="AB hydrolase-1" evidence="1">
    <location>
        <begin position="33"/>
        <end position="140"/>
    </location>
</feature>
<dbReference type="Pfam" id="PF00561">
    <property type="entry name" value="Abhydrolase_1"/>
    <property type="match status" value="1"/>
</dbReference>
<keyword evidence="3" id="KW-1185">Reference proteome</keyword>
<evidence type="ECO:0000259" key="1">
    <source>
        <dbReference type="Pfam" id="PF00561"/>
    </source>
</evidence>
<sequence length="298" mass="32370">MSAKPETPIIRQLSLPDNRLLAYLLDELPPDAPVVLLSNPLCTNIAVWDHVVPVLNHAGLRTLRYDQPGHGDSSAPADLTTTTFDSMVEDVAYLLDALGITKLWAWIGVSMGAAAGVFFATSHPGVVRKLVVCDTITCSPVNAGVEDPFGPRVASARGQGGMEGNTQATLQRWFGDAWLEGHPKEAERMRRIVMRTSVDGMETCCNALASETFDLRPLLRRVGGAVEEAVCVVGEKDANLPRTMEDLRAQIEEGFREAGKTGGKVELLVVPDAGHVCFVDGLEEFVRLVPRFIQPEKK</sequence>
<proteinExistence type="predicted"/>
<dbReference type="Proteomes" id="UP000754883">
    <property type="component" value="Unassembled WGS sequence"/>
</dbReference>
<reference evidence="3" key="1">
    <citation type="submission" date="2019-06" db="EMBL/GenBank/DDBJ databases">
        <authorList>
            <person name="Broberg M."/>
        </authorList>
    </citation>
    <scope>NUCLEOTIDE SEQUENCE [LARGE SCALE GENOMIC DNA]</scope>
</reference>
<gene>
    <name evidence="2" type="ORF">CBYS24578_00011360</name>
</gene>
<dbReference type="AlphaFoldDB" id="A0A9N9UYR3"/>